<evidence type="ECO:0000256" key="1">
    <source>
        <dbReference type="ARBA" id="ARBA00023002"/>
    </source>
</evidence>
<reference evidence="4 5" key="1">
    <citation type="journal article" date="2011" name="Proc. Natl. Acad. Sci. U.S.A.">
        <title>Genome and transcriptome analyses of the mountain pine beetle-fungal symbiont Grosmannia clavigera, a lodgepole pine pathogen.</title>
        <authorList>
            <person name="DiGuistini S."/>
            <person name="Wang Y."/>
            <person name="Liao N.Y."/>
            <person name="Taylor G."/>
            <person name="Tanguay P."/>
            <person name="Feau N."/>
            <person name="Henrissat B."/>
            <person name="Chan S.K."/>
            <person name="Hesse-Orce U."/>
            <person name="Alamouti S.M."/>
            <person name="Tsui C.K.M."/>
            <person name="Docking R.T."/>
            <person name="Levasseur A."/>
            <person name="Haridas S."/>
            <person name="Robertson G."/>
            <person name="Birol I."/>
            <person name="Holt R.A."/>
            <person name="Marra M.A."/>
            <person name="Hamelin R.C."/>
            <person name="Hirst M."/>
            <person name="Jones S.J.M."/>
            <person name="Bohlmann J."/>
            <person name="Breuil C."/>
        </authorList>
    </citation>
    <scope>NUCLEOTIDE SEQUENCE [LARGE SCALE GENOMIC DNA]</scope>
    <source>
        <strain evidence="5">kw1407 / UAMH 11150</strain>
    </source>
</reference>
<dbReference type="FunCoup" id="F0X6S5">
    <property type="interactions" value="51"/>
</dbReference>
<dbReference type="InParanoid" id="F0X6S5"/>
<dbReference type="Gene3D" id="3.40.50.720">
    <property type="entry name" value="NAD(P)-binding Rossmann-like Domain"/>
    <property type="match status" value="1"/>
</dbReference>
<proteinExistence type="inferred from homology"/>
<keyword evidence="5" id="KW-1185">Reference proteome</keyword>
<dbReference type="InterPro" id="IPR001509">
    <property type="entry name" value="Epimerase_deHydtase"/>
</dbReference>
<dbReference type="HOGENOM" id="CLU_007383_9_2_1"/>
<dbReference type="OrthoDB" id="2735536at2759"/>
<dbReference type="STRING" id="655863.F0X6S5"/>
<gene>
    <name evidence="4" type="ORF">CMQ_6657</name>
</gene>
<dbReference type="GeneID" id="25980114"/>
<evidence type="ECO:0000256" key="2">
    <source>
        <dbReference type="ARBA" id="ARBA00023445"/>
    </source>
</evidence>
<feature type="domain" description="NAD-dependent epimerase/dehydratase" evidence="3">
    <location>
        <begin position="4"/>
        <end position="263"/>
    </location>
</feature>
<protein>
    <submittedName>
        <fullName evidence="4">NAD dependent epimerase</fullName>
    </submittedName>
</protein>
<dbReference type="InterPro" id="IPR036291">
    <property type="entry name" value="NAD(P)-bd_dom_sf"/>
</dbReference>
<dbReference type="Proteomes" id="UP000007796">
    <property type="component" value="Unassembled WGS sequence"/>
</dbReference>
<sequence length="347" mass="37258">MTKVLLTGGSGFIATHILDLLLKTGHAVVTTVRSPEKAAPIHAAYPDVGPERLQTVIVPDIAQEQAFDEAVQVPGIEVVLHTASPFHFRVTDLKRDLVDPAVIGTTGILRAIAAHAPQVRRVVVTSSFAAIADVSKSDDPTTIFTEASWNPVTLADVTGANNTVANAGTGYRASKTLAEQAAWAFVRSQKPNFDLVTINPPMVYGPVLHHVTGGIAAINTSSEIFRDVITGAWKDKDELPPVRVANFVDVRDVATAHVAAGFQKDLGGHRLFTTSGHYDNRTILEIVRAHFPEYADVLPPKDIPGGDLPAAHYGFDNSETTRLLGITWIPLEKSVVDAVKSIQPLLQ</sequence>
<organism evidence="5">
    <name type="scientific">Grosmannia clavigera (strain kw1407 / UAMH 11150)</name>
    <name type="common">Blue stain fungus</name>
    <name type="synonym">Graphiocladiella clavigera</name>
    <dbReference type="NCBI Taxonomy" id="655863"/>
    <lineage>
        <taxon>Eukaryota</taxon>
        <taxon>Fungi</taxon>
        <taxon>Dikarya</taxon>
        <taxon>Ascomycota</taxon>
        <taxon>Pezizomycotina</taxon>
        <taxon>Sordariomycetes</taxon>
        <taxon>Sordariomycetidae</taxon>
        <taxon>Ophiostomatales</taxon>
        <taxon>Ophiostomataceae</taxon>
        <taxon>Leptographium</taxon>
    </lineage>
</organism>
<dbReference type="FunFam" id="3.40.50.720:FF:000191">
    <property type="entry name" value="Methylglyoxal reductase (NADPH-dependent)"/>
    <property type="match status" value="1"/>
</dbReference>
<dbReference type="RefSeq" id="XP_014175818.1">
    <property type="nucleotide sequence ID" value="XM_014320343.1"/>
</dbReference>
<dbReference type="EMBL" id="GL629729">
    <property type="protein sequence ID" value="EFX06336.1"/>
    <property type="molecule type" value="Genomic_DNA"/>
</dbReference>
<comment type="similarity">
    <text evidence="2">Belongs to the NAD(P)-dependent epimerase/dehydratase family. Dihydroflavonol-4-reductase subfamily.</text>
</comment>
<evidence type="ECO:0000313" key="5">
    <source>
        <dbReference type="Proteomes" id="UP000007796"/>
    </source>
</evidence>
<evidence type="ECO:0000313" key="4">
    <source>
        <dbReference type="EMBL" id="EFX06336.1"/>
    </source>
</evidence>
<dbReference type="InterPro" id="IPR050425">
    <property type="entry name" value="NAD(P)_dehydrat-like"/>
</dbReference>
<keyword evidence="1" id="KW-0560">Oxidoreductase</keyword>
<dbReference type="GO" id="GO:0016616">
    <property type="term" value="F:oxidoreductase activity, acting on the CH-OH group of donors, NAD or NADP as acceptor"/>
    <property type="evidence" value="ECO:0007669"/>
    <property type="project" value="TreeGrafter"/>
</dbReference>
<dbReference type="PANTHER" id="PTHR10366:SF564">
    <property type="entry name" value="STEROL-4-ALPHA-CARBOXYLATE 3-DEHYDROGENASE, DECARBOXYLATING"/>
    <property type="match status" value="1"/>
</dbReference>
<dbReference type="CDD" id="cd05227">
    <property type="entry name" value="AR_SDR_e"/>
    <property type="match status" value="1"/>
</dbReference>
<dbReference type="SUPFAM" id="SSF51735">
    <property type="entry name" value="NAD(P)-binding Rossmann-fold domains"/>
    <property type="match status" value="1"/>
</dbReference>
<evidence type="ECO:0000259" key="3">
    <source>
        <dbReference type="Pfam" id="PF01370"/>
    </source>
</evidence>
<name>F0X6S5_GROCL</name>
<accession>F0X6S5</accession>
<dbReference type="eggNOG" id="KOG1502">
    <property type="taxonomic scope" value="Eukaryota"/>
</dbReference>
<dbReference type="PANTHER" id="PTHR10366">
    <property type="entry name" value="NAD DEPENDENT EPIMERASE/DEHYDRATASE"/>
    <property type="match status" value="1"/>
</dbReference>
<dbReference type="AlphaFoldDB" id="F0X6S5"/>
<dbReference type="Pfam" id="PF01370">
    <property type="entry name" value="Epimerase"/>
    <property type="match status" value="1"/>
</dbReference>